<evidence type="ECO:0000256" key="3">
    <source>
        <dbReference type="ARBA" id="ARBA00022692"/>
    </source>
</evidence>
<dbReference type="OrthoDB" id="427096at2759"/>
<organism evidence="10 11">
    <name type="scientific">Daphnia pulex</name>
    <name type="common">Water flea</name>
    <dbReference type="NCBI Taxonomy" id="6669"/>
    <lineage>
        <taxon>Eukaryota</taxon>
        <taxon>Metazoa</taxon>
        <taxon>Ecdysozoa</taxon>
        <taxon>Arthropoda</taxon>
        <taxon>Crustacea</taxon>
        <taxon>Branchiopoda</taxon>
        <taxon>Diplostraca</taxon>
        <taxon>Cladocera</taxon>
        <taxon>Anomopoda</taxon>
        <taxon>Daphniidae</taxon>
        <taxon>Daphnia</taxon>
    </lineage>
</organism>
<evidence type="ECO:0000259" key="9">
    <source>
        <dbReference type="Pfam" id="PF17039"/>
    </source>
</evidence>
<dbReference type="SUPFAM" id="SSF53756">
    <property type="entry name" value="UDP-Glycosyltransferase/glycogen phosphorylase"/>
    <property type="match status" value="1"/>
</dbReference>
<evidence type="ECO:0000256" key="2">
    <source>
        <dbReference type="ARBA" id="ARBA00004922"/>
    </source>
</evidence>
<dbReference type="HOGENOM" id="CLU_2160903_0_0_1"/>
<evidence type="ECO:0000256" key="8">
    <source>
        <dbReference type="ARBA" id="ARBA00023180"/>
    </source>
</evidence>
<dbReference type="PhylomeDB" id="E9HVS2"/>
<dbReference type="InParanoid" id="E9HVS2"/>
<keyword evidence="4" id="KW-0735">Signal-anchor</keyword>
<dbReference type="Gene3D" id="3.40.50.11660">
    <property type="entry name" value="Glycosyl transferase family 10, C-terminal domain"/>
    <property type="match status" value="1"/>
</dbReference>
<dbReference type="AlphaFoldDB" id="E9HVS2"/>
<reference evidence="10 11" key="1">
    <citation type="journal article" date="2011" name="Science">
        <title>The ecoresponsive genome of Daphnia pulex.</title>
        <authorList>
            <person name="Colbourne J.K."/>
            <person name="Pfrender M.E."/>
            <person name="Gilbert D."/>
            <person name="Thomas W.K."/>
            <person name="Tucker A."/>
            <person name="Oakley T.H."/>
            <person name="Tokishita S."/>
            <person name="Aerts A."/>
            <person name="Arnold G.J."/>
            <person name="Basu M.K."/>
            <person name="Bauer D.J."/>
            <person name="Caceres C.E."/>
            <person name="Carmel L."/>
            <person name="Casola C."/>
            <person name="Choi J.H."/>
            <person name="Detter J.C."/>
            <person name="Dong Q."/>
            <person name="Dusheyko S."/>
            <person name="Eads B.D."/>
            <person name="Frohlich T."/>
            <person name="Geiler-Samerotte K.A."/>
            <person name="Gerlach D."/>
            <person name="Hatcher P."/>
            <person name="Jogdeo S."/>
            <person name="Krijgsveld J."/>
            <person name="Kriventseva E.V."/>
            <person name="Kultz D."/>
            <person name="Laforsch C."/>
            <person name="Lindquist E."/>
            <person name="Lopez J."/>
            <person name="Manak J.R."/>
            <person name="Muller J."/>
            <person name="Pangilinan J."/>
            <person name="Patwardhan R.P."/>
            <person name="Pitluck S."/>
            <person name="Pritham E.J."/>
            <person name="Rechtsteiner A."/>
            <person name="Rho M."/>
            <person name="Rogozin I.B."/>
            <person name="Sakarya O."/>
            <person name="Salamov A."/>
            <person name="Schaack S."/>
            <person name="Shapiro H."/>
            <person name="Shiga Y."/>
            <person name="Skalitzky C."/>
            <person name="Smith Z."/>
            <person name="Souvorov A."/>
            <person name="Sung W."/>
            <person name="Tang Z."/>
            <person name="Tsuchiya D."/>
            <person name="Tu H."/>
            <person name="Vos H."/>
            <person name="Wang M."/>
            <person name="Wolf Y.I."/>
            <person name="Yamagata H."/>
            <person name="Yamada T."/>
            <person name="Ye Y."/>
            <person name="Shaw J.R."/>
            <person name="Andrews J."/>
            <person name="Crease T.J."/>
            <person name="Tang H."/>
            <person name="Lucas S.M."/>
            <person name="Robertson H.M."/>
            <person name="Bork P."/>
            <person name="Koonin E.V."/>
            <person name="Zdobnov E.M."/>
            <person name="Grigoriev I.V."/>
            <person name="Lynch M."/>
            <person name="Boore J.L."/>
        </authorList>
    </citation>
    <scope>NUCLEOTIDE SEQUENCE [LARGE SCALE GENOMIC DNA]</scope>
</reference>
<dbReference type="EMBL" id="GL732869">
    <property type="protein sequence ID" value="EFX64155.1"/>
    <property type="molecule type" value="Genomic_DNA"/>
</dbReference>
<evidence type="ECO:0000256" key="7">
    <source>
        <dbReference type="ARBA" id="ARBA00023136"/>
    </source>
</evidence>
<keyword evidence="7" id="KW-0472">Membrane</keyword>
<gene>
    <name evidence="10" type="ORF">DAPPUDRAFT_266927</name>
</gene>
<evidence type="ECO:0000256" key="1">
    <source>
        <dbReference type="ARBA" id="ARBA00004447"/>
    </source>
</evidence>
<dbReference type="InterPro" id="IPR001503">
    <property type="entry name" value="Glyco_trans_10"/>
</dbReference>
<name>E9HVS2_DAPPU</name>
<keyword evidence="11" id="KW-1185">Reference proteome</keyword>
<evidence type="ECO:0000313" key="11">
    <source>
        <dbReference type="Proteomes" id="UP000000305"/>
    </source>
</evidence>
<dbReference type="InterPro" id="IPR038577">
    <property type="entry name" value="GT10-like_C_sf"/>
</dbReference>
<protein>
    <recommendedName>
        <fullName evidence="9">Fucosyltransferase N-terminal domain-containing protein</fullName>
    </recommendedName>
</protein>
<evidence type="ECO:0000256" key="5">
    <source>
        <dbReference type="ARBA" id="ARBA00022989"/>
    </source>
</evidence>
<comment type="pathway">
    <text evidence="2">Protein modification; protein glycosylation.</text>
</comment>
<sequence length="111" mass="13088">MPEFPNGRNPNQRLIFLTQELPKSLKPHYNTSQLTNFFNWTMTYRTDSDILFLYGRVLPKEMAPRTPKQIAHYKEIARNISKLLLKPELRNKTKPIALIVSHCKTHGQRKK</sequence>
<dbReference type="GO" id="GO:0008417">
    <property type="term" value="F:fucosyltransferase activity"/>
    <property type="evidence" value="ECO:0007669"/>
    <property type="project" value="InterPro"/>
</dbReference>
<keyword evidence="3" id="KW-0812">Transmembrane</keyword>
<evidence type="ECO:0000256" key="4">
    <source>
        <dbReference type="ARBA" id="ARBA00022968"/>
    </source>
</evidence>
<dbReference type="PANTHER" id="PTHR48438:SF1">
    <property type="entry name" value="ALPHA-(1,3)-FUCOSYLTRANSFERASE C-RELATED"/>
    <property type="match status" value="1"/>
</dbReference>
<proteinExistence type="predicted"/>
<evidence type="ECO:0000256" key="6">
    <source>
        <dbReference type="ARBA" id="ARBA00023034"/>
    </source>
</evidence>
<keyword evidence="6" id="KW-0333">Golgi apparatus</keyword>
<evidence type="ECO:0000313" key="10">
    <source>
        <dbReference type="EMBL" id="EFX64155.1"/>
    </source>
</evidence>
<comment type="subcellular location">
    <subcellularLocation>
        <location evidence="1">Golgi apparatus</location>
        <location evidence="1">Golgi stack membrane</location>
        <topology evidence="1">Single-pass type II membrane protein</topology>
    </subcellularLocation>
</comment>
<dbReference type="InterPro" id="IPR031481">
    <property type="entry name" value="Glyco_tran_10_N"/>
</dbReference>
<accession>E9HVS2</accession>
<keyword evidence="5" id="KW-1133">Transmembrane helix</keyword>
<dbReference type="UniPathway" id="UPA00378"/>
<dbReference type="Proteomes" id="UP000000305">
    <property type="component" value="Unassembled WGS sequence"/>
</dbReference>
<dbReference type="Pfam" id="PF17039">
    <property type="entry name" value="Glyco_tran_10_N"/>
    <property type="match status" value="1"/>
</dbReference>
<dbReference type="PANTHER" id="PTHR48438">
    <property type="entry name" value="ALPHA-(1,3)-FUCOSYLTRANSFERASE C-RELATED"/>
    <property type="match status" value="1"/>
</dbReference>
<keyword evidence="8" id="KW-0325">Glycoprotein</keyword>
<dbReference type="KEGG" id="dpx:DAPPUDRAFT_266927"/>
<dbReference type="GO" id="GO:0032580">
    <property type="term" value="C:Golgi cisterna membrane"/>
    <property type="evidence" value="ECO:0007669"/>
    <property type="project" value="UniProtKB-SubCell"/>
</dbReference>
<feature type="domain" description="Fucosyltransferase N-terminal" evidence="9">
    <location>
        <begin position="4"/>
        <end position="55"/>
    </location>
</feature>